<dbReference type="EMBL" id="JACRIW010000045">
    <property type="protein sequence ID" value="MBI5169171.1"/>
    <property type="molecule type" value="Genomic_DNA"/>
</dbReference>
<gene>
    <name evidence="1" type="ORF">HZA61_06760</name>
</gene>
<dbReference type="AlphaFoldDB" id="A0A933SAX0"/>
<evidence type="ECO:0000313" key="1">
    <source>
        <dbReference type="EMBL" id="MBI5169171.1"/>
    </source>
</evidence>
<proteinExistence type="predicted"/>
<sequence>MANTPKRAWRDRLGAAVCLPAALCSVLIGLVPAPVHAARSISSATLDLQRQIQYAARQGPVTLLLVEGLPISGRLSALLGDWSDSTSAEDRYEAWRAAQTVRAPRADERIAVVMNDGDTLRGAFEGVTGNAIALRTTTSFAATPAYFARVQQVLGDEGEVFGPWAELRARLAEAPELAVVSLTRGVAGTVLVSRTRIVDVEGVGAASSSSAANGDIALVLVIGVIAALIVCAVQVDNTIDDIFTCGAPKGSANARDRQFGRATLGAPPAAWPRGTIRRP</sequence>
<accession>A0A933SAX0</accession>
<protein>
    <submittedName>
        <fullName evidence="1">Uncharacterized protein</fullName>
    </submittedName>
</protein>
<comment type="caution">
    <text evidence="1">The sequence shown here is derived from an EMBL/GenBank/DDBJ whole genome shotgun (WGS) entry which is preliminary data.</text>
</comment>
<evidence type="ECO:0000313" key="2">
    <source>
        <dbReference type="Proteomes" id="UP000696931"/>
    </source>
</evidence>
<dbReference type="Proteomes" id="UP000696931">
    <property type="component" value="Unassembled WGS sequence"/>
</dbReference>
<name>A0A933SAX0_UNCEI</name>
<reference evidence="1" key="1">
    <citation type="submission" date="2020-07" db="EMBL/GenBank/DDBJ databases">
        <title>Huge and variable diversity of episymbiotic CPR bacteria and DPANN archaea in groundwater ecosystems.</title>
        <authorList>
            <person name="He C.Y."/>
            <person name="Keren R."/>
            <person name="Whittaker M."/>
            <person name="Farag I.F."/>
            <person name="Doudna J."/>
            <person name="Cate J.H.D."/>
            <person name="Banfield J.F."/>
        </authorList>
    </citation>
    <scope>NUCLEOTIDE SEQUENCE</scope>
    <source>
        <strain evidence="1">NC_groundwater_1813_Pr3_B-0.1um_71_17</strain>
    </source>
</reference>
<organism evidence="1 2">
    <name type="scientific">Eiseniibacteriota bacterium</name>
    <dbReference type="NCBI Taxonomy" id="2212470"/>
    <lineage>
        <taxon>Bacteria</taxon>
        <taxon>Candidatus Eiseniibacteriota</taxon>
    </lineage>
</organism>